<dbReference type="InterPro" id="IPR029044">
    <property type="entry name" value="Nucleotide-diphossugar_trans"/>
</dbReference>
<gene>
    <name evidence="4" type="ORF">G6N74_21970</name>
</gene>
<proteinExistence type="predicted"/>
<evidence type="ECO:0000256" key="1">
    <source>
        <dbReference type="SAM" id="Phobius"/>
    </source>
</evidence>
<protein>
    <submittedName>
        <fullName evidence="4">Glycosyltransferase family 2 protein</fullName>
    </submittedName>
</protein>
<comment type="caution">
    <text evidence="4">The sequence shown here is derived from an EMBL/GenBank/DDBJ whole genome shotgun (WGS) entry which is preliminary data.</text>
</comment>
<keyword evidence="4" id="KW-0808">Transferase</keyword>
<feature type="transmembrane region" description="Helical" evidence="1">
    <location>
        <begin position="366"/>
        <end position="390"/>
    </location>
</feature>
<feature type="domain" description="Low-salt glycan biosynthesis hexosyltransferase Agl6 C-terminal transmembrane region" evidence="3">
    <location>
        <begin position="298"/>
        <end position="390"/>
    </location>
</feature>
<dbReference type="GO" id="GO:0016740">
    <property type="term" value="F:transferase activity"/>
    <property type="evidence" value="ECO:0007669"/>
    <property type="project" value="UniProtKB-KW"/>
</dbReference>
<dbReference type="CDD" id="cd04179">
    <property type="entry name" value="DPM_DPG-synthase_like"/>
    <property type="match status" value="1"/>
</dbReference>
<dbReference type="PANTHER" id="PTHR48090">
    <property type="entry name" value="UNDECAPRENYL-PHOSPHATE 4-DEOXY-4-FORMAMIDO-L-ARABINOSE TRANSFERASE-RELATED"/>
    <property type="match status" value="1"/>
</dbReference>
<dbReference type="Pfam" id="PF00535">
    <property type="entry name" value="Glycos_transf_2"/>
    <property type="match status" value="1"/>
</dbReference>
<dbReference type="Gene3D" id="3.90.550.10">
    <property type="entry name" value="Spore Coat Polysaccharide Biosynthesis Protein SpsA, Chain A"/>
    <property type="match status" value="1"/>
</dbReference>
<dbReference type="Pfam" id="PF26629">
    <property type="entry name" value="GT2_TM_C"/>
    <property type="match status" value="1"/>
</dbReference>
<evidence type="ECO:0000259" key="2">
    <source>
        <dbReference type="Pfam" id="PF00535"/>
    </source>
</evidence>
<accession>A0A7C9R9T1</accession>
<dbReference type="InterPro" id="IPR058718">
    <property type="entry name" value="Agl6_TM_C"/>
</dbReference>
<dbReference type="PANTHER" id="PTHR48090:SF7">
    <property type="entry name" value="RFBJ PROTEIN"/>
    <property type="match status" value="1"/>
</dbReference>
<keyword evidence="1" id="KW-0812">Transmembrane</keyword>
<sequence length="414" mass="44822">MNAVTPIRAVSEDQIELTILMPCLNEAETLATCIGKAQHFLQQAGVSGEVLIADNGSADGSQLIATSLGARVVPVQARGYGAALQGGIAAARGRFIIMGDADDSYDFCALDAFVSRLRDGADLVMGNRFQGGIEAGAMPVLHRYLGNPVLSFLGRLFFRIKAGDFHCGLRGFNAERIRELDLKTAGMEFASEMVVRSALAGLRIEEVPTTLKPDGRSRPPHLKTWRDGWRHLKFLLMYNPRWLFFIPGMSLCALGLLLSTLLFFGPLQVVDNLSLDLNTFVAACFMIVAGVQLTTFGVLSRYYADITGILPGNARSDWLTRHISTDRLALGAGVCLLAGLSFFGYATLSWASLSFGPLNDPEIPRIVVFGLTLIVIAMQVFFSAFLLGVLEIPVMRRKSGETLVAEAAARAQVS</sequence>
<evidence type="ECO:0000313" key="4">
    <source>
        <dbReference type="EMBL" id="NGN43734.1"/>
    </source>
</evidence>
<feature type="domain" description="Glycosyltransferase 2-like" evidence="2">
    <location>
        <begin position="18"/>
        <end position="177"/>
    </location>
</feature>
<keyword evidence="5" id="KW-1185">Reference proteome</keyword>
<dbReference type="InterPro" id="IPR050256">
    <property type="entry name" value="Glycosyltransferase_2"/>
</dbReference>
<organism evidence="4 5">
    <name type="scientific">Mesorhizobium zhangyense</name>
    <dbReference type="NCBI Taxonomy" id="1776730"/>
    <lineage>
        <taxon>Bacteria</taxon>
        <taxon>Pseudomonadati</taxon>
        <taxon>Pseudomonadota</taxon>
        <taxon>Alphaproteobacteria</taxon>
        <taxon>Hyphomicrobiales</taxon>
        <taxon>Phyllobacteriaceae</taxon>
        <taxon>Mesorhizobium</taxon>
    </lineage>
</organism>
<keyword evidence="1" id="KW-0472">Membrane</keyword>
<evidence type="ECO:0000259" key="3">
    <source>
        <dbReference type="Pfam" id="PF26629"/>
    </source>
</evidence>
<reference evidence="4 5" key="1">
    <citation type="submission" date="2020-02" db="EMBL/GenBank/DDBJ databases">
        <title>Genome sequence of the type strain CGMCC 1.15528 of Mesorhizobium zhangyense.</title>
        <authorList>
            <person name="Gao J."/>
            <person name="Sun J."/>
        </authorList>
    </citation>
    <scope>NUCLEOTIDE SEQUENCE [LARGE SCALE GENOMIC DNA]</scope>
    <source>
        <strain evidence="4 5">CGMCC 1.15528</strain>
    </source>
</reference>
<dbReference type="AlphaFoldDB" id="A0A7C9R9T1"/>
<feature type="transmembrane region" description="Helical" evidence="1">
    <location>
        <begin position="277"/>
        <end position="299"/>
    </location>
</feature>
<dbReference type="InterPro" id="IPR001173">
    <property type="entry name" value="Glyco_trans_2-like"/>
</dbReference>
<feature type="transmembrane region" description="Helical" evidence="1">
    <location>
        <begin position="328"/>
        <end position="346"/>
    </location>
</feature>
<dbReference type="SUPFAM" id="SSF53448">
    <property type="entry name" value="Nucleotide-diphospho-sugar transferases"/>
    <property type="match status" value="1"/>
</dbReference>
<keyword evidence="1" id="KW-1133">Transmembrane helix</keyword>
<dbReference type="EMBL" id="JAAKZG010000011">
    <property type="protein sequence ID" value="NGN43734.1"/>
    <property type="molecule type" value="Genomic_DNA"/>
</dbReference>
<dbReference type="RefSeq" id="WP_165120154.1">
    <property type="nucleotide sequence ID" value="NZ_JAAKZG010000011.1"/>
</dbReference>
<evidence type="ECO:0000313" key="5">
    <source>
        <dbReference type="Proteomes" id="UP000481252"/>
    </source>
</evidence>
<feature type="transmembrane region" description="Helical" evidence="1">
    <location>
        <begin position="242"/>
        <end position="265"/>
    </location>
</feature>
<dbReference type="Proteomes" id="UP000481252">
    <property type="component" value="Unassembled WGS sequence"/>
</dbReference>
<name>A0A7C9R9T1_9HYPH</name>